<sequence>MDALIVYPENNEQMAALKNVIDTMHIAYQQQEEIYPDYVIEGVKRSLEEAKKGHYKPYTGIKDMLKG</sequence>
<dbReference type="AlphaFoldDB" id="A0A929L0E8"/>
<dbReference type="RefSeq" id="WP_194112531.1">
    <property type="nucleotide sequence ID" value="NZ_JADFFL010000006.1"/>
</dbReference>
<gene>
    <name evidence="1" type="ORF">IRJ16_15500</name>
</gene>
<dbReference type="InterPro" id="IPR020271">
    <property type="entry name" value="Uncharacterised_MJ1172"/>
</dbReference>
<name>A0A929L0E8_9SPHI</name>
<organism evidence="1 2">
    <name type="scientific">Mucilaginibacter myungsuensis</name>
    <dbReference type="NCBI Taxonomy" id="649104"/>
    <lineage>
        <taxon>Bacteria</taxon>
        <taxon>Pseudomonadati</taxon>
        <taxon>Bacteroidota</taxon>
        <taxon>Sphingobacteriia</taxon>
        <taxon>Sphingobacteriales</taxon>
        <taxon>Sphingobacteriaceae</taxon>
        <taxon>Mucilaginibacter</taxon>
    </lineage>
</organism>
<dbReference type="EMBL" id="JADFFL010000006">
    <property type="protein sequence ID" value="MBE9663293.1"/>
    <property type="molecule type" value="Genomic_DNA"/>
</dbReference>
<comment type="caution">
    <text evidence="1">The sequence shown here is derived from an EMBL/GenBank/DDBJ whole genome shotgun (WGS) entry which is preliminary data.</text>
</comment>
<evidence type="ECO:0000313" key="2">
    <source>
        <dbReference type="Proteomes" id="UP000622475"/>
    </source>
</evidence>
<evidence type="ECO:0000313" key="1">
    <source>
        <dbReference type="EMBL" id="MBE9663293.1"/>
    </source>
</evidence>
<reference evidence="1" key="1">
    <citation type="submission" date="2020-10" db="EMBL/GenBank/DDBJ databases">
        <title>Mucilaginibacter mali sp. nov., isolated from rhizosphere soil of apple orchard.</title>
        <authorList>
            <person name="Lee J.-S."/>
            <person name="Kim H.S."/>
            <person name="Kim J.-S."/>
        </authorList>
    </citation>
    <scope>NUCLEOTIDE SEQUENCE</scope>
    <source>
        <strain evidence="1">KCTC 22746</strain>
    </source>
</reference>
<accession>A0A929L0E8</accession>
<dbReference type="Pfam" id="PF10884">
    <property type="entry name" value="DUF2683"/>
    <property type="match status" value="1"/>
</dbReference>
<keyword evidence="2" id="KW-1185">Reference proteome</keyword>
<proteinExistence type="predicted"/>
<dbReference type="Proteomes" id="UP000622475">
    <property type="component" value="Unassembled WGS sequence"/>
</dbReference>
<protein>
    <submittedName>
        <fullName evidence="1">Uncharacterized protein</fullName>
    </submittedName>
</protein>